<dbReference type="PROSITE" id="PS50297">
    <property type="entry name" value="ANK_REP_REGION"/>
    <property type="match status" value="6"/>
</dbReference>
<evidence type="ECO:0000256" key="2">
    <source>
        <dbReference type="ARBA" id="ARBA00023043"/>
    </source>
</evidence>
<feature type="repeat" description="ANK" evidence="3">
    <location>
        <begin position="18"/>
        <end position="50"/>
    </location>
</feature>
<dbReference type="SMART" id="SM00248">
    <property type="entry name" value="ANK"/>
    <property type="match status" value="6"/>
</dbReference>
<evidence type="ECO:0000313" key="4">
    <source>
        <dbReference type="EMBL" id="KAK7896854.1"/>
    </source>
</evidence>
<keyword evidence="5" id="KW-1185">Reference proteome</keyword>
<evidence type="ECO:0000256" key="1">
    <source>
        <dbReference type="ARBA" id="ARBA00022737"/>
    </source>
</evidence>
<dbReference type="AlphaFoldDB" id="A0AAW0NMR7"/>
<evidence type="ECO:0000313" key="5">
    <source>
        <dbReference type="Proteomes" id="UP001460270"/>
    </source>
</evidence>
<dbReference type="Pfam" id="PF13637">
    <property type="entry name" value="Ank_4"/>
    <property type="match status" value="1"/>
</dbReference>
<dbReference type="PANTHER" id="PTHR24171:SF10">
    <property type="entry name" value="ANKYRIN REPEAT DOMAIN-CONTAINING PROTEIN 29-LIKE"/>
    <property type="match status" value="1"/>
</dbReference>
<dbReference type="InterPro" id="IPR036770">
    <property type="entry name" value="Ankyrin_rpt-contain_sf"/>
</dbReference>
<proteinExistence type="predicted"/>
<keyword evidence="1" id="KW-0677">Repeat</keyword>
<dbReference type="Gene3D" id="1.25.40.20">
    <property type="entry name" value="Ankyrin repeat-containing domain"/>
    <property type="match status" value="1"/>
</dbReference>
<dbReference type="Pfam" id="PF12796">
    <property type="entry name" value="Ank_2"/>
    <property type="match status" value="2"/>
</dbReference>
<evidence type="ECO:0000256" key="3">
    <source>
        <dbReference type="PROSITE-ProRule" id="PRU00023"/>
    </source>
</evidence>
<feature type="repeat" description="ANK" evidence="3">
    <location>
        <begin position="183"/>
        <end position="215"/>
    </location>
</feature>
<feature type="repeat" description="ANK" evidence="3">
    <location>
        <begin position="155"/>
        <end position="183"/>
    </location>
</feature>
<dbReference type="SUPFAM" id="SSF48403">
    <property type="entry name" value="Ankyrin repeat"/>
    <property type="match status" value="1"/>
</dbReference>
<dbReference type="EMBL" id="JBBPFD010000015">
    <property type="protein sequence ID" value="KAK7896854.1"/>
    <property type="molecule type" value="Genomic_DNA"/>
</dbReference>
<dbReference type="Proteomes" id="UP001460270">
    <property type="component" value="Unassembled WGS sequence"/>
</dbReference>
<dbReference type="PRINTS" id="PR01415">
    <property type="entry name" value="ANKYRIN"/>
</dbReference>
<dbReference type="InterPro" id="IPR002110">
    <property type="entry name" value="Ankyrin_rpt"/>
</dbReference>
<accession>A0AAW0NMR7</accession>
<keyword evidence="2 3" id="KW-0040">ANK repeat</keyword>
<sequence>MEVTAARRSFLCDIGMWADRTALHEAASQGRALQLSQLLDSGASVNTVTVDNMTALHEACIKGNPNCVRLLLTAGAQVDVRTVHGSTPLCYACSSGSLECVRLLLEHGANVNPSLTALTASPLHEACIQGHVDVVELLISRGAELEAFDVHFGPPLHIAAAKGHCSCVRALLQAGARVNSVKFHETALHLAAGVGSVNTIEMLIEFGADVFYTDNSGNRPRDYAEEGSEGNRCLAFYESNPLSLQQICRIDSDLFSALERVVLYLNSRCLQSYRTTFFSLMLFAKMKTKQ</sequence>
<organism evidence="4 5">
    <name type="scientific">Mugilogobius chulae</name>
    <name type="common">yellowstripe goby</name>
    <dbReference type="NCBI Taxonomy" id="88201"/>
    <lineage>
        <taxon>Eukaryota</taxon>
        <taxon>Metazoa</taxon>
        <taxon>Chordata</taxon>
        <taxon>Craniata</taxon>
        <taxon>Vertebrata</taxon>
        <taxon>Euteleostomi</taxon>
        <taxon>Actinopterygii</taxon>
        <taxon>Neopterygii</taxon>
        <taxon>Teleostei</taxon>
        <taxon>Neoteleostei</taxon>
        <taxon>Acanthomorphata</taxon>
        <taxon>Gobiaria</taxon>
        <taxon>Gobiiformes</taxon>
        <taxon>Gobioidei</taxon>
        <taxon>Gobiidae</taxon>
        <taxon>Gobionellinae</taxon>
        <taxon>Mugilogobius</taxon>
    </lineage>
</organism>
<feature type="repeat" description="ANK" evidence="3">
    <location>
        <begin position="51"/>
        <end position="83"/>
    </location>
</feature>
<dbReference type="PANTHER" id="PTHR24171">
    <property type="entry name" value="ANKYRIN REPEAT DOMAIN-CONTAINING PROTEIN 39-RELATED"/>
    <property type="match status" value="1"/>
</dbReference>
<comment type="caution">
    <text evidence="4">The sequence shown here is derived from an EMBL/GenBank/DDBJ whole genome shotgun (WGS) entry which is preliminary data.</text>
</comment>
<name>A0AAW0NMR7_9GOBI</name>
<gene>
    <name evidence="4" type="ORF">WMY93_022179</name>
</gene>
<feature type="repeat" description="ANK" evidence="3">
    <location>
        <begin position="118"/>
        <end position="150"/>
    </location>
</feature>
<dbReference type="FunFam" id="1.25.40.20:FF:000016">
    <property type="entry name" value="Ankyrin repeat and SOCS box containing 5"/>
    <property type="match status" value="1"/>
</dbReference>
<reference evidence="5" key="1">
    <citation type="submission" date="2024-04" db="EMBL/GenBank/DDBJ databases">
        <title>Salinicola lusitanus LLJ914,a marine bacterium isolated from the Okinawa Trough.</title>
        <authorList>
            <person name="Li J."/>
        </authorList>
    </citation>
    <scope>NUCLEOTIDE SEQUENCE [LARGE SCALE GENOMIC DNA]</scope>
</reference>
<dbReference type="PROSITE" id="PS50088">
    <property type="entry name" value="ANK_REPEAT"/>
    <property type="match status" value="6"/>
</dbReference>
<protein>
    <submittedName>
        <fullName evidence="4">Uncharacterized protein</fullName>
    </submittedName>
</protein>
<feature type="repeat" description="ANK" evidence="3">
    <location>
        <begin position="84"/>
        <end position="112"/>
    </location>
</feature>